<dbReference type="OrthoDB" id="4252872at2759"/>
<sequence length="127" mass="14536">MPSISMSDDAKKHLDALAEWFTISKRSQVGENAEKCVDDERHAKLEPFLRKMGLYKKGYRHVLWRLSGRTTISKDSGFDNIFFPLSDEIDISGDHLHPGQYMRFSSSQTFEAALDLLIVMIPETDNL</sequence>
<organism evidence="1 2">
    <name type="scientific">[Emmonsia] crescens</name>
    <dbReference type="NCBI Taxonomy" id="73230"/>
    <lineage>
        <taxon>Eukaryota</taxon>
        <taxon>Fungi</taxon>
        <taxon>Dikarya</taxon>
        <taxon>Ascomycota</taxon>
        <taxon>Pezizomycotina</taxon>
        <taxon>Eurotiomycetes</taxon>
        <taxon>Eurotiomycetidae</taxon>
        <taxon>Onygenales</taxon>
        <taxon>Ajellomycetaceae</taxon>
        <taxon>Emergomyces</taxon>
    </lineage>
</organism>
<name>A0A0G2J8A3_9EURO</name>
<reference evidence="2" key="1">
    <citation type="journal article" date="2015" name="PLoS Genet.">
        <title>The dynamic genome and transcriptome of the human fungal pathogen Blastomyces and close relative Emmonsia.</title>
        <authorList>
            <person name="Munoz J.F."/>
            <person name="Gauthier G.M."/>
            <person name="Desjardins C.A."/>
            <person name="Gallo J.E."/>
            <person name="Holder J."/>
            <person name="Sullivan T.D."/>
            <person name="Marty A.J."/>
            <person name="Carmen J.C."/>
            <person name="Chen Z."/>
            <person name="Ding L."/>
            <person name="Gujja S."/>
            <person name="Magrini V."/>
            <person name="Misas E."/>
            <person name="Mitreva M."/>
            <person name="Priest M."/>
            <person name="Saif S."/>
            <person name="Whiston E.A."/>
            <person name="Young S."/>
            <person name="Zeng Q."/>
            <person name="Goldman W.E."/>
            <person name="Mardis E.R."/>
            <person name="Taylor J.W."/>
            <person name="McEwen J.G."/>
            <person name="Clay O.K."/>
            <person name="Klein B.S."/>
            <person name="Cuomo C.A."/>
        </authorList>
    </citation>
    <scope>NUCLEOTIDE SEQUENCE [LARGE SCALE GENOMIC DNA]</scope>
    <source>
        <strain evidence="2">UAMH 3008</strain>
    </source>
</reference>
<dbReference type="Proteomes" id="UP000034164">
    <property type="component" value="Unassembled WGS sequence"/>
</dbReference>
<comment type="caution">
    <text evidence="1">The sequence shown here is derived from an EMBL/GenBank/DDBJ whole genome shotgun (WGS) entry which is preliminary data.</text>
</comment>
<accession>A0A0G2J8A3</accession>
<dbReference type="VEuPathDB" id="FungiDB:EMCG_03620"/>
<proteinExistence type="predicted"/>
<dbReference type="EMBL" id="LCZI01001227">
    <property type="protein sequence ID" value="KKZ61881.1"/>
    <property type="molecule type" value="Genomic_DNA"/>
</dbReference>
<dbReference type="AlphaFoldDB" id="A0A0G2J8A3"/>
<gene>
    <name evidence="1" type="ORF">EMCG_03620</name>
</gene>
<evidence type="ECO:0000313" key="1">
    <source>
        <dbReference type="EMBL" id="KKZ61881.1"/>
    </source>
</evidence>
<evidence type="ECO:0000313" key="2">
    <source>
        <dbReference type="Proteomes" id="UP000034164"/>
    </source>
</evidence>
<protein>
    <submittedName>
        <fullName evidence="1">Uncharacterized protein</fullName>
    </submittedName>
</protein>